<comment type="caution">
    <text evidence="1">The sequence shown here is derived from an EMBL/GenBank/DDBJ whole genome shotgun (WGS) entry which is preliminary data.</text>
</comment>
<dbReference type="OrthoDB" id="1434209at2759"/>
<evidence type="ECO:0000313" key="3">
    <source>
        <dbReference type="Proteomes" id="UP000321393"/>
    </source>
</evidence>
<sequence>MVPETTTVDIPKVDTSISSLEENLQPTPKEVTVRETELIPSLHVRKNHPSSFIIRDPSARITTRKKDKVDYTKMIVDLCYTSSIEPTSVDETLKDEYWIHAMQEELLQFKRNNVWTLVPKPEEANIIEEVDFDETLAHVARVEAIHLLLSISFIRFIDPKFSQHVYKLNKALYGLKQAPRAWYDQFIAYLGRKGYTRGGTDKTLL</sequence>
<evidence type="ECO:0000313" key="2">
    <source>
        <dbReference type="EMBL" id="TYJ95842.1"/>
    </source>
</evidence>
<dbReference type="AlphaFoldDB" id="A0A5A7SZT0"/>
<dbReference type="Proteomes" id="UP000321947">
    <property type="component" value="Unassembled WGS sequence"/>
</dbReference>
<evidence type="ECO:0000313" key="4">
    <source>
        <dbReference type="Proteomes" id="UP000321947"/>
    </source>
</evidence>
<dbReference type="EMBL" id="SSTE01019218">
    <property type="protein sequence ID" value="KAA0036774.1"/>
    <property type="molecule type" value="Genomic_DNA"/>
</dbReference>
<dbReference type="Proteomes" id="UP000321393">
    <property type="component" value="Unassembled WGS sequence"/>
</dbReference>
<dbReference type="EMBL" id="SSTD01020080">
    <property type="protein sequence ID" value="TYJ95842.1"/>
    <property type="molecule type" value="Genomic_DNA"/>
</dbReference>
<organism evidence="1 3">
    <name type="scientific">Cucumis melo var. makuwa</name>
    <name type="common">Oriental melon</name>
    <dbReference type="NCBI Taxonomy" id="1194695"/>
    <lineage>
        <taxon>Eukaryota</taxon>
        <taxon>Viridiplantae</taxon>
        <taxon>Streptophyta</taxon>
        <taxon>Embryophyta</taxon>
        <taxon>Tracheophyta</taxon>
        <taxon>Spermatophyta</taxon>
        <taxon>Magnoliopsida</taxon>
        <taxon>eudicotyledons</taxon>
        <taxon>Gunneridae</taxon>
        <taxon>Pentapetalae</taxon>
        <taxon>rosids</taxon>
        <taxon>fabids</taxon>
        <taxon>Cucurbitales</taxon>
        <taxon>Cucurbitaceae</taxon>
        <taxon>Benincaseae</taxon>
        <taxon>Cucumis</taxon>
    </lineage>
</organism>
<name>A0A5A7SZT0_CUCMM</name>
<gene>
    <name evidence="2" type="ORF">E5676_scaffold110G001310</name>
    <name evidence="1" type="ORF">E6C27_scaffold20G00580</name>
</gene>
<evidence type="ECO:0000313" key="1">
    <source>
        <dbReference type="EMBL" id="KAA0036774.1"/>
    </source>
</evidence>
<accession>A0A5A7SZT0</accession>
<protein>
    <submittedName>
        <fullName evidence="1 2">Mitochondrial protein</fullName>
    </submittedName>
</protein>
<reference evidence="3 4" key="1">
    <citation type="submission" date="2019-08" db="EMBL/GenBank/DDBJ databases">
        <title>Draft genome sequences of two oriental melons (Cucumis melo L. var makuwa).</title>
        <authorList>
            <person name="Kwon S.-Y."/>
        </authorList>
    </citation>
    <scope>NUCLEOTIDE SEQUENCE [LARGE SCALE GENOMIC DNA]</scope>
    <source>
        <strain evidence="4">cv. Chang Bougi</strain>
        <strain evidence="3">cv. SW 3</strain>
        <tissue evidence="1">Leaf</tissue>
    </source>
</reference>
<proteinExistence type="predicted"/>